<keyword evidence="2" id="KW-1185">Reference proteome</keyword>
<dbReference type="VEuPathDB" id="FungiDB:LEMA_P075900.1"/>
<dbReference type="Proteomes" id="UP000002668">
    <property type="component" value="Genome"/>
</dbReference>
<protein>
    <submittedName>
        <fullName evidence="1">Predicted protein</fullName>
    </submittedName>
</protein>
<gene>
    <name evidence="1" type="ORF">LEMA_P075900.1</name>
</gene>
<evidence type="ECO:0000313" key="2">
    <source>
        <dbReference type="Proteomes" id="UP000002668"/>
    </source>
</evidence>
<proteinExistence type="predicted"/>
<dbReference type="AlphaFoldDB" id="E5A8Q6"/>
<organism evidence="2">
    <name type="scientific">Leptosphaeria maculans (strain JN3 / isolate v23.1.3 / race Av1-4-5-6-7-8)</name>
    <name type="common">Blackleg fungus</name>
    <name type="synonym">Phoma lingam</name>
    <dbReference type="NCBI Taxonomy" id="985895"/>
    <lineage>
        <taxon>Eukaryota</taxon>
        <taxon>Fungi</taxon>
        <taxon>Dikarya</taxon>
        <taxon>Ascomycota</taxon>
        <taxon>Pezizomycotina</taxon>
        <taxon>Dothideomycetes</taxon>
        <taxon>Pleosporomycetidae</taxon>
        <taxon>Pleosporales</taxon>
        <taxon>Pleosporineae</taxon>
        <taxon>Leptosphaeriaceae</taxon>
        <taxon>Plenodomus</taxon>
        <taxon>Plenodomus lingam/Leptosphaeria maculans species complex</taxon>
    </lineage>
</organism>
<dbReference type="EMBL" id="FP929137">
    <property type="protein sequence ID" value="CBY00001.1"/>
    <property type="molecule type" value="Genomic_DNA"/>
</dbReference>
<sequence>MDGGIGADVGWSVEWSYALCYLPYVGWLGAVYGSNVPGCKHWQAWKLRDKTQRVPYCASFPAPLAGIHVGRSSSCRKSTVVQDKRIGGGVLSRRMTRAVDSVSTSRLEQGSGLIGKDSVPVLAPAMLVRKFCRLAALGGGPWIGLPVWSLLCSSPLCSAFN</sequence>
<reference evidence="2" key="1">
    <citation type="journal article" date="2011" name="Nat. Commun.">
        <title>Effector diversification within compartments of the Leptosphaeria maculans genome affected by Repeat-Induced Point mutations.</title>
        <authorList>
            <person name="Rouxel T."/>
            <person name="Grandaubert J."/>
            <person name="Hane J.K."/>
            <person name="Hoede C."/>
            <person name="van de Wouw A.P."/>
            <person name="Couloux A."/>
            <person name="Dominguez V."/>
            <person name="Anthouard V."/>
            <person name="Bally P."/>
            <person name="Bourras S."/>
            <person name="Cozijnsen A.J."/>
            <person name="Ciuffetti L.M."/>
            <person name="Degrave A."/>
            <person name="Dilmaghani A."/>
            <person name="Duret L."/>
            <person name="Fudal I."/>
            <person name="Goodwin S.B."/>
            <person name="Gout L."/>
            <person name="Glaser N."/>
            <person name="Linglin J."/>
            <person name="Kema G.H.J."/>
            <person name="Lapalu N."/>
            <person name="Lawrence C.B."/>
            <person name="May K."/>
            <person name="Meyer M."/>
            <person name="Ollivier B."/>
            <person name="Poulain J."/>
            <person name="Schoch C.L."/>
            <person name="Simon A."/>
            <person name="Spatafora J.W."/>
            <person name="Stachowiak A."/>
            <person name="Turgeon B.G."/>
            <person name="Tyler B.M."/>
            <person name="Vincent D."/>
            <person name="Weissenbach J."/>
            <person name="Amselem J."/>
            <person name="Quesneville H."/>
            <person name="Oliver R.P."/>
            <person name="Wincker P."/>
            <person name="Balesdent M.-H."/>
            <person name="Howlett B.J."/>
        </authorList>
    </citation>
    <scope>NUCLEOTIDE SEQUENCE [LARGE SCALE GENOMIC DNA]</scope>
    <source>
        <strain evidence="2">JN3 / isolate v23.1.3 / race Av1-4-5-6-7-8</strain>
    </source>
</reference>
<name>E5A8Q6_LEPMJ</name>
<dbReference type="InParanoid" id="E5A8Q6"/>
<accession>E5A8Q6</accession>
<dbReference type="HOGENOM" id="CLU_1644025_0_0_1"/>
<evidence type="ECO:0000313" key="1">
    <source>
        <dbReference type="EMBL" id="CBY00001.1"/>
    </source>
</evidence>